<keyword evidence="2" id="KW-1185">Reference proteome</keyword>
<sequence>MIMSRLWDCLLQAYRTQTNGIPLVRRHAVPGRTAAVAAAGRALAVGRRLPVLRRRPRQPERDGGARVPGGAALHRRFRPRRPPPPWARPWPRRATGHAAQPAVPGAATKLGGAVRQPGLPVRAPRGAHGGRLHAGPGARAGQGGRGEGRRPDARPGAARHAHVLGRVPPPQGRRQLAADFERRRLRRVGGQLPGQRGVAPRARDTVSRLVPVLELQLARDGAPRPARPGGLRAGALGPGRPALHRALDGQHGHDGAAVLQARVQPQDPPGDVPRPGGVRVPAALAPLHAARLGGRENKGLSRVPPDLERPAPQRGDPPAGRHTVPVPRRGQAGVQPAALRDRRPLPGARLAELRIFDRGVSSRGNDHQDYGALLRSRTYRQVPTAWLRHGRPESRGGVQHRSHHGACRPLLLRERLLRLSTGCRAVGKRFAQCVSQVPGSGFHLQPLRLHFGRRRETAAVQGSSWGDAPEGSRPQ</sequence>
<accession>A0A6P9ALJ9</accession>
<feature type="region of interest" description="Disordered" evidence="1">
    <location>
        <begin position="52"/>
        <end position="172"/>
    </location>
</feature>
<organism evidence="3">
    <name type="scientific">Thrips palmi</name>
    <name type="common">Melon thrips</name>
    <dbReference type="NCBI Taxonomy" id="161013"/>
    <lineage>
        <taxon>Eukaryota</taxon>
        <taxon>Metazoa</taxon>
        <taxon>Ecdysozoa</taxon>
        <taxon>Arthropoda</taxon>
        <taxon>Hexapoda</taxon>
        <taxon>Insecta</taxon>
        <taxon>Pterygota</taxon>
        <taxon>Neoptera</taxon>
        <taxon>Paraneoptera</taxon>
        <taxon>Thysanoptera</taxon>
        <taxon>Terebrantia</taxon>
        <taxon>Thripoidea</taxon>
        <taxon>Thripidae</taxon>
        <taxon>Thrips</taxon>
    </lineage>
</organism>
<evidence type="ECO:0000313" key="2">
    <source>
        <dbReference type="Proteomes" id="UP000515158"/>
    </source>
</evidence>
<feature type="compositionally biased region" description="Basic and acidic residues" evidence="1">
    <location>
        <begin position="293"/>
        <end position="311"/>
    </location>
</feature>
<dbReference type="OrthoDB" id="6502774at2759"/>
<protein>
    <submittedName>
        <fullName evidence="3">Translation initiation factor IF-2-like isoform X8</fullName>
    </submittedName>
</protein>
<name>A0A6P9ALJ9_THRPL</name>
<dbReference type="RefSeq" id="XP_034256411.1">
    <property type="nucleotide sequence ID" value="XM_034400520.1"/>
</dbReference>
<feature type="region of interest" description="Disordered" evidence="1">
    <location>
        <begin position="289"/>
        <end position="343"/>
    </location>
</feature>
<evidence type="ECO:0000256" key="1">
    <source>
        <dbReference type="SAM" id="MobiDB-lite"/>
    </source>
</evidence>
<dbReference type="AlphaFoldDB" id="A0A6P9ALJ9"/>
<dbReference type="Proteomes" id="UP000515158">
    <property type="component" value="Unplaced"/>
</dbReference>
<gene>
    <name evidence="3" type="primary">LOC117654232</name>
</gene>
<evidence type="ECO:0000313" key="3">
    <source>
        <dbReference type="RefSeq" id="XP_034256411.1"/>
    </source>
</evidence>
<proteinExistence type="predicted"/>
<dbReference type="GeneID" id="117654232"/>
<reference evidence="3" key="1">
    <citation type="submission" date="2025-08" db="UniProtKB">
        <authorList>
            <consortium name="RefSeq"/>
        </authorList>
    </citation>
    <scope>IDENTIFICATION</scope>
    <source>
        <tissue evidence="3">Total insect</tissue>
    </source>
</reference>